<evidence type="ECO:0000313" key="7">
    <source>
        <dbReference type="EMBL" id="ETV94662.1"/>
    </source>
</evidence>
<dbReference type="VEuPathDB" id="FungiDB:H310_11648"/>
<evidence type="ECO:0000256" key="4">
    <source>
        <dbReference type="PROSITE-ProRule" id="PRU00228"/>
    </source>
</evidence>
<proteinExistence type="predicted"/>
<accession>A0A024TMR6</accession>
<dbReference type="Gene3D" id="3.30.60.90">
    <property type="match status" value="1"/>
</dbReference>
<feature type="region of interest" description="Disordered" evidence="5">
    <location>
        <begin position="331"/>
        <end position="408"/>
    </location>
</feature>
<sequence>MAARFSLLGERRERRGNSVDLPVEELNRQLGTEPHVEPIHLFFGPRTECDTIDDKPVLHAERKIHKTRAAVWMESEPKEEDPPQEGTVASAAPFVRRGSFNSRVQAVGKYWGAKVLQAVGKGKDQVPVHPDSFCDGCGMDPIVGSMFTCSSCANYHLCSTCYRNGIHGFETSKLLQKVKNDYQVETMLELCKHRVPEEVFSELMENVCRGQVDKFKFLANWICGVVNGHTLGQLAVRGIEIPHVHPSTRSRFVSLLMPALTERQDMEVSMEWFVPPNEPDRQTLRIWVCTDKETKSPFAPKKPPGAPVSPIIITPTAAAAAASLLALDDPSEGSMYSPPPMSSAASTPPHSPVAIPVSPPTKRNLSPSVHVEASPNMSRHSTASNATSTPKSPGAPKYEIRHSESMDGPCTPRFSEQDDDENVVEALDVELQFKEEEMKPLSPLLVVKAITTVDDRAVHTPHPNELHDSF</sequence>
<dbReference type="GO" id="GO:0070530">
    <property type="term" value="F:K63-linked polyubiquitin modification-dependent protein binding"/>
    <property type="evidence" value="ECO:0007669"/>
    <property type="project" value="TreeGrafter"/>
</dbReference>
<name>A0A024TMR6_9STRA</name>
<dbReference type="PANTHER" id="PTHR15090:SF0">
    <property type="entry name" value="SEQUESTOSOME-1"/>
    <property type="match status" value="1"/>
</dbReference>
<dbReference type="Pfam" id="PF00569">
    <property type="entry name" value="ZZ"/>
    <property type="match status" value="1"/>
</dbReference>
<evidence type="ECO:0000259" key="6">
    <source>
        <dbReference type="PROSITE" id="PS50135"/>
    </source>
</evidence>
<dbReference type="GO" id="GO:0044753">
    <property type="term" value="C:amphisome"/>
    <property type="evidence" value="ECO:0007669"/>
    <property type="project" value="TreeGrafter"/>
</dbReference>
<evidence type="ECO:0000256" key="3">
    <source>
        <dbReference type="ARBA" id="ARBA00022833"/>
    </source>
</evidence>
<dbReference type="GO" id="GO:0005080">
    <property type="term" value="F:protein kinase C binding"/>
    <property type="evidence" value="ECO:0007669"/>
    <property type="project" value="TreeGrafter"/>
</dbReference>
<keyword evidence="2 4" id="KW-0863">Zinc-finger</keyword>
<feature type="domain" description="ZZ-type" evidence="6">
    <location>
        <begin position="129"/>
        <end position="183"/>
    </location>
</feature>
<dbReference type="GO" id="GO:0035973">
    <property type="term" value="P:aggrephagy"/>
    <property type="evidence" value="ECO:0007669"/>
    <property type="project" value="TreeGrafter"/>
</dbReference>
<dbReference type="AlphaFoldDB" id="A0A024TMR6"/>
<dbReference type="eggNOG" id="ENOG502QVHS">
    <property type="taxonomic scope" value="Eukaryota"/>
</dbReference>
<dbReference type="PROSITE" id="PS50135">
    <property type="entry name" value="ZF_ZZ_2"/>
    <property type="match status" value="1"/>
</dbReference>
<evidence type="ECO:0000256" key="5">
    <source>
        <dbReference type="SAM" id="MobiDB-lite"/>
    </source>
</evidence>
<dbReference type="PANTHER" id="PTHR15090">
    <property type="entry name" value="SEQUESTOSOME 1-RELATED"/>
    <property type="match status" value="1"/>
</dbReference>
<keyword evidence="1" id="KW-0479">Metal-binding</keyword>
<dbReference type="GeneID" id="20088698"/>
<organism evidence="7">
    <name type="scientific">Aphanomyces invadans</name>
    <dbReference type="NCBI Taxonomy" id="157072"/>
    <lineage>
        <taxon>Eukaryota</taxon>
        <taxon>Sar</taxon>
        <taxon>Stramenopiles</taxon>
        <taxon>Oomycota</taxon>
        <taxon>Saprolegniomycetes</taxon>
        <taxon>Saprolegniales</taxon>
        <taxon>Verrucalvaceae</taxon>
        <taxon>Aphanomyces</taxon>
    </lineage>
</organism>
<dbReference type="GO" id="GO:0008270">
    <property type="term" value="F:zinc ion binding"/>
    <property type="evidence" value="ECO:0007669"/>
    <property type="project" value="UniProtKB-KW"/>
</dbReference>
<dbReference type="SMART" id="SM00291">
    <property type="entry name" value="ZnF_ZZ"/>
    <property type="match status" value="1"/>
</dbReference>
<dbReference type="GO" id="GO:0007032">
    <property type="term" value="P:endosome organization"/>
    <property type="evidence" value="ECO:0007669"/>
    <property type="project" value="TreeGrafter"/>
</dbReference>
<dbReference type="EMBL" id="KI913984">
    <property type="protein sequence ID" value="ETV94662.1"/>
    <property type="molecule type" value="Genomic_DNA"/>
</dbReference>
<dbReference type="STRING" id="157072.A0A024TMR6"/>
<dbReference type="GO" id="GO:0000423">
    <property type="term" value="P:mitophagy"/>
    <property type="evidence" value="ECO:0007669"/>
    <property type="project" value="TreeGrafter"/>
</dbReference>
<feature type="compositionally biased region" description="Polar residues" evidence="5">
    <location>
        <begin position="375"/>
        <end position="391"/>
    </location>
</feature>
<dbReference type="InterPro" id="IPR052260">
    <property type="entry name" value="Autophagy_Rcpt_SigReg"/>
</dbReference>
<keyword evidence="3" id="KW-0862">Zinc</keyword>
<gene>
    <name evidence="7" type="ORF">H310_11648</name>
</gene>
<dbReference type="OrthoDB" id="2122982at2759"/>
<dbReference type="SUPFAM" id="SSF57850">
    <property type="entry name" value="RING/U-box"/>
    <property type="match status" value="1"/>
</dbReference>
<dbReference type="InterPro" id="IPR043145">
    <property type="entry name" value="Znf_ZZ_sf"/>
</dbReference>
<feature type="compositionally biased region" description="Low complexity" evidence="5">
    <location>
        <begin position="331"/>
        <end position="348"/>
    </location>
</feature>
<protein>
    <recommendedName>
        <fullName evidence="6">ZZ-type domain-containing protein</fullName>
    </recommendedName>
</protein>
<evidence type="ECO:0000256" key="2">
    <source>
        <dbReference type="ARBA" id="ARBA00022771"/>
    </source>
</evidence>
<dbReference type="GO" id="GO:0016235">
    <property type="term" value="C:aggresome"/>
    <property type="evidence" value="ECO:0007669"/>
    <property type="project" value="TreeGrafter"/>
</dbReference>
<evidence type="ECO:0000256" key="1">
    <source>
        <dbReference type="ARBA" id="ARBA00022723"/>
    </source>
</evidence>
<dbReference type="InterPro" id="IPR000433">
    <property type="entry name" value="Znf_ZZ"/>
</dbReference>
<reference evidence="7" key="1">
    <citation type="submission" date="2013-12" db="EMBL/GenBank/DDBJ databases">
        <title>The Genome Sequence of Aphanomyces invadans NJM9701.</title>
        <authorList>
            <consortium name="The Broad Institute Genomics Platform"/>
            <person name="Russ C."/>
            <person name="Tyler B."/>
            <person name="van West P."/>
            <person name="Dieguez-Uribeondo J."/>
            <person name="Young S.K."/>
            <person name="Zeng Q."/>
            <person name="Gargeya S."/>
            <person name="Fitzgerald M."/>
            <person name="Abouelleil A."/>
            <person name="Alvarado L."/>
            <person name="Chapman S.B."/>
            <person name="Gainer-Dewar J."/>
            <person name="Goldberg J."/>
            <person name="Griggs A."/>
            <person name="Gujja S."/>
            <person name="Hansen M."/>
            <person name="Howarth C."/>
            <person name="Imamovic A."/>
            <person name="Ireland A."/>
            <person name="Larimer J."/>
            <person name="McCowan C."/>
            <person name="Murphy C."/>
            <person name="Pearson M."/>
            <person name="Poon T.W."/>
            <person name="Priest M."/>
            <person name="Roberts A."/>
            <person name="Saif S."/>
            <person name="Shea T."/>
            <person name="Sykes S."/>
            <person name="Wortman J."/>
            <person name="Nusbaum C."/>
            <person name="Birren B."/>
        </authorList>
    </citation>
    <scope>NUCLEOTIDE SEQUENCE [LARGE SCALE GENOMIC DNA]</scope>
    <source>
        <strain evidence="7">NJM9701</strain>
    </source>
</reference>
<dbReference type="RefSeq" id="XP_008876607.1">
    <property type="nucleotide sequence ID" value="XM_008878385.1"/>
</dbReference>